<feature type="region of interest" description="Disordered" evidence="1">
    <location>
        <begin position="194"/>
        <end position="250"/>
    </location>
</feature>
<feature type="domain" description="RPA43 OB" evidence="2">
    <location>
        <begin position="3"/>
        <end position="111"/>
    </location>
</feature>
<comment type="caution">
    <text evidence="3">The sequence shown here is derived from an EMBL/GenBank/DDBJ whole genome shotgun (WGS) entry which is preliminary data.</text>
</comment>
<evidence type="ECO:0000313" key="3">
    <source>
        <dbReference type="EMBL" id="CCA68323.1"/>
    </source>
</evidence>
<dbReference type="OrthoDB" id="10250504at2759"/>
<name>G4TAG9_SERID</name>
<dbReference type="InterPro" id="IPR041178">
    <property type="entry name" value="RPA43_OB"/>
</dbReference>
<dbReference type="Pfam" id="PF17875">
    <property type="entry name" value="RPA43_OB"/>
    <property type="match status" value="1"/>
</dbReference>
<dbReference type="AlphaFoldDB" id="G4TAG9"/>
<dbReference type="EMBL" id="CAFZ01000030">
    <property type="protein sequence ID" value="CCA68323.1"/>
    <property type="molecule type" value="Genomic_DNA"/>
</dbReference>
<dbReference type="eggNOG" id="KOG4134">
    <property type="taxonomic scope" value="Eukaryota"/>
</dbReference>
<feature type="compositionally biased region" description="Basic and acidic residues" evidence="1">
    <location>
        <begin position="199"/>
        <end position="214"/>
    </location>
</feature>
<protein>
    <recommendedName>
        <fullName evidence="2">RPA43 OB domain-containing protein</fullName>
    </recommendedName>
</protein>
<reference evidence="3 4" key="1">
    <citation type="journal article" date="2011" name="PLoS Pathog.">
        <title>Endophytic Life Strategies Decoded by Genome and Transcriptome Analyses of the Mutualistic Root Symbiont Piriformospora indica.</title>
        <authorList>
            <person name="Zuccaro A."/>
            <person name="Lahrmann U."/>
            <person name="Guldener U."/>
            <person name="Langen G."/>
            <person name="Pfiffi S."/>
            <person name="Biedenkopf D."/>
            <person name="Wong P."/>
            <person name="Samans B."/>
            <person name="Grimm C."/>
            <person name="Basiewicz M."/>
            <person name="Murat C."/>
            <person name="Martin F."/>
            <person name="Kogel K.H."/>
        </authorList>
    </citation>
    <scope>NUCLEOTIDE SEQUENCE [LARGE SCALE GENOMIC DNA]</scope>
    <source>
        <strain evidence="3 4">DSM 11827</strain>
    </source>
</reference>
<evidence type="ECO:0000313" key="4">
    <source>
        <dbReference type="Proteomes" id="UP000007148"/>
    </source>
</evidence>
<sequence>MEPRNWKRPGGTISICSPDHIGLLIHKTFNASIPRHHIPTGDWQFEYGALENDPTFGAAALGLDQDDAEDTGRWFHKDTGESIGGPSGEVEFTIVSLNVSQSMLSILGSLQPDPFSPEHKPQPATSHPTIRKLRTKTNSEEEFSVANALADDNSDGEDIFDSLKFEMRDFDDEEGAEDLEETVDVGTQPIHDAFAELGRGTDKLSREVAQEAKMEKKRRKEEKKLRKAQEREGAQLSPMKEAKKKKKDRA</sequence>
<dbReference type="HOGENOM" id="CLU_1111736_0_0_1"/>
<evidence type="ECO:0000256" key="1">
    <source>
        <dbReference type="SAM" id="MobiDB-lite"/>
    </source>
</evidence>
<accession>G4TAG9</accession>
<keyword evidence="4" id="KW-1185">Reference proteome</keyword>
<gene>
    <name evidence="3" type="ORF">PIIN_02188</name>
</gene>
<organism evidence="3 4">
    <name type="scientific">Serendipita indica (strain DSM 11827)</name>
    <name type="common">Root endophyte fungus</name>
    <name type="synonym">Piriformospora indica</name>
    <dbReference type="NCBI Taxonomy" id="1109443"/>
    <lineage>
        <taxon>Eukaryota</taxon>
        <taxon>Fungi</taxon>
        <taxon>Dikarya</taxon>
        <taxon>Basidiomycota</taxon>
        <taxon>Agaricomycotina</taxon>
        <taxon>Agaricomycetes</taxon>
        <taxon>Sebacinales</taxon>
        <taxon>Serendipitaceae</taxon>
        <taxon>Serendipita</taxon>
    </lineage>
</organism>
<dbReference type="InParanoid" id="G4TAG9"/>
<dbReference type="Proteomes" id="UP000007148">
    <property type="component" value="Unassembled WGS sequence"/>
</dbReference>
<dbReference type="STRING" id="1109443.G4TAG9"/>
<evidence type="ECO:0000259" key="2">
    <source>
        <dbReference type="Pfam" id="PF17875"/>
    </source>
</evidence>
<proteinExistence type="predicted"/>
<feature type="compositionally biased region" description="Basic and acidic residues" evidence="1">
    <location>
        <begin position="222"/>
        <end position="233"/>
    </location>
</feature>
<dbReference type="Gene3D" id="2.40.50.1060">
    <property type="match status" value="1"/>
</dbReference>